<name>A0A1H2QBR8_THIRO</name>
<sequence>MLCPRGFGSSSFRLFEAMKTGRAPVILADDWIPPVGPEWDRFAIIVPESDVTSLPQLLEAREAESVNMGELARDAWETWFGKSVVFQSTVDWILDLQRDRLLPESVDGVLFQVGRLTPASLYRHWTQRDWRRKFGAMP</sequence>
<proteinExistence type="predicted"/>
<gene>
    <name evidence="2" type="ORF">SAMN05421783_101206</name>
</gene>
<dbReference type="InterPro" id="IPR040911">
    <property type="entry name" value="Exostosin_GT47"/>
</dbReference>
<dbReference type="Proteomes" id="UP000198816">
    <property type="component" value="Unassembled WGS sequence"/>
</dbReference>
<dbReference type="STRING" id="1058.SAMN05421783_101206"/>
<dbReference type="Pfam" id="PF03016">
    <property type="entry name" value="Exostosin_GT47"/>
    <property type="match status" value="1"/>
</dbReference>
<protein>
    <submittedName>
        <fullName evidence="2">Exostosin family protein</fullName>
    </submittedName>
</protein>
<dbReference type="AlphaFoldDB" id="A0A1H2QBR8"/>
<evidence type="ECO:0000313" key="3">
    <source>
        <dbReference type="Proteomes" id="UP000198816"/>
    </source>
</evidence>
<organism evidence="2 3">
    <name type="scientific">Thiocapsa roseopersicina</name>
    <dbReference type="NCBI Taxonomy" id="1058"/>
    <lineage>
        <taxon>Bacteria</taxon>
        <taxon>Pseudomonadati</taxon>
        <taxon>Pseudomonadota</taxon>
        <taxon>Gammaproteobacteria</taxon>
        <taxon>Chromatiales</taxon>
        <taxon>Chromatiaceae</taxon>
        <taxon>Thiocapsa</taxon>
    </lineage>
</organism>
<keyword evidence="3" id="KW-1185">Reference proteome</keyword>
<accession>A0A1H2QBR8</accession>
<reference evidence="3" key="1">
    <citation type="submission" date="2016-10" db="EMBL/GenBank/DDBJ databases">
        <authorList>
            <person name="Varghese N."/>
            <person name="Submissions S."/>
        </authorList>
    </citation>
    <scope>NUCLEOTIDE SEQUENCE [LARGE SCALE GENOMIC DNA]</scope>
    <source>
        <strain evidence="3">DSM 217</strain>
    </source>
</reference>
<evidence type="ECO:0000259" key="1">
    <source>
        <dbReference type="Pfam" id="PF03016"/>
    </source>
</evidence>
<dbReference type="EMBL" id="FNNZ01000001">
    <property type="protein sequence ID" value="SDW04535.1"/>
    <property type="molecule type" value="Genomic_DNA"/>
</dbReference>
<feature type="domain" description="Exostosin GT47" evidence="1">
    <location>
        <begin position="2"/>
        <end position="59"/>
    </location>
</feature>
<evidence type="ECO:0000313" key="2">
    <source>
        <dbReference type="EMBL" id="SDW04535.1"/>
    </source>
</evidence>